<gene>
    <name evidence="1" type="ordered locus">MHC_01865</name>
</gene>
<reference evidence="1 2" key="1">
    <citation type="journal article" date="2012" name="J. Bacteriol.">
        <title>Complete genome sequence of Mycoplasma haemocanis strain Illinois.</title>
        <authorList>
            <person name="do Nascimento N.C."/>
            <person name="Guimaraes A.M."/>
            <person name="Santos A.P."/>
            <person name="Sanmiguel P.J."/>
            <person name="Messick J.B."/>
        </authorList>
    </citation>
    <scope>NUCLEOTIDE SEQUENCE [LARGE SCALE GENOMIC DNA]</scope>
    <source>
        <strain evidence="1 2">Illinois</strain>
    </source>
</reference>
<accession>H6N6G7</accession>
<proteinExistence type="predicted"/>
<evidence type="ECO:0000313" key="2">
    <source>
        <dbReference type="Proteomes" id="UP000009135"/>
    </source>
</evidence>
<keyword evidence="2" id="KW-1185">Reference proteome</keyword>
<dbReference type="EMBL" id="CP003199">
    <property type="protein sequence ID" value="AEW45239.1"/>
    <property type="molecule type" value="Genomic_DNA"/>
</dbReference>
<dbReference type="AlphaFoldDB" id="H6N6G7"/>
<dbReference type="HOGENOM" id="CLU_098620_1_0_14"/>
<protein>
    <submittedName>
        <fullName evidence="1">Uncharacterized protein</fullName>
    </submittedName>
</protein>
<dbReference type="STRING" id="1111676.MHC_01865"/>
<name>H6N6G7_MYCHN</name>
<organism evidence="1 2">
    <name type="scientific">Mycoplasma haemocanis (strain Illinois)</name>
    <dbReference type="NCBI Taxonomy" id="1111676"/>
    <lineage>
        <taxon>Bacteria</taxon>
        <taxon>Bacillati</taxon>
        <taxon>Mycoplasmatota</taxon>
        <taxon>Mollicutes</taxon>
        <taxon>Mycoplasmataceae</taxon>
        <taxon>Mycoplasma</taxon>
    </lineage>
</organism>
<evidence type="ECO:0000313" key="1">
    <source>
        <dbReference type="EMBL" id="AEW45239.1"/>
    </source>
</evidence>
<dbReference type="KEGG" id="mhe:MHC_01865"/>
<sequence length="211" mass="23617">MSSLVFKASMGVASVGGIVGAGILVNNHLLSKEDTRSTIGDLLAKSKTKIVVKEDAKWNELWTKYKSENKSKGKGEDSWKLEEWEGTDKPESIPNSYKNKCQTLFSEKVEGEGDSKYLEFLNRCARDKNVGDLLKGFSLLPTDKDDAKWKNRFKKYKQAKSSNTYPISAITLADSDSEETSDHLKKLKDGCSNQWNKSVTGNEEESYLEAI</sequence>
<dbReference type="Proteomes" id="UP000009135">
    <property type="component" value="Chromosome"/>
</dbReference>